<feature type="transmembrane region" description="Helical" evidence="1">
    <location>
        <begin position="136"/>
        <end position="159"/>
    </location>
</feature>
<comment type="caution">
    <text evidence="2">The sequence shown here is derived from an EMBL/GenBank/DDBJ whole genome shotgun (WGS) entry which is preliminary data.</text>
</comment>
<keyword evidence="2" id="KW-0675">Receptor</keyword>
<keyword evidence="4" id="KW-1185">Reference proteome</keyword>
<dbReference type="AlphaFoldDB" id="A0AAX6GWR4"/>
<dbReference type="Proteomes" id="UP001140949">
    <property type="component" value="Unassembled WGS sequence"/>
</dbReference>
<protein>
    <submittedName>
        <fullName evidence="2">Proline-rich receptor-like protein kinase PERK3</fullName>
    </submittedName>
</protein>
<dbReference type="EMBL" id="JANAVB010015397">
    <property type="protein sequence ID" value="KAJ6833197.1"/>
    <property type="molecule type" value="Genomic_DNA"/>
</dbReference>
<dbReference type="EMBL" id="JANAVB010015397">
    <property type="protein sequence ID" value="KAJ6833196.1"/>
    <property type="molecule type" value="Genomic_DNA"/>
</dbReference>
<dbReference type="GO" id="GO:0016301">
    <property type="term" value="F:kinase activity"/>
    <property type="evidence" value="ECO:0007669"/>
    <property type="project" value="UniProtKB-KW"/>
</dbReference>
<keyword evidence="2" id="KW-0808">Transferase</keyword>
<evidence type="ECO:0000313" key="2">
    <source>
        <dbReference type="EMBL" id="KAJ6833196.1"/>
    </source>
</evidence>
<keyword evidence="2" id="KW-0418">Kinase</keyword>
<name>A0AAX6GWR4_IRIPA</name>
<keyword evidence="1" id="KW-0472">Membrane</keyword>
<keyword evidence="1" id="KW-0812">Transmembrane</keyword>
<evidence type="ECO:0000313" key="4">
    <source>
        <dbReference type="Proteomes" id="UP001140949"/>
    </source>
</evidence>
<reference evidence="2" key="2">
    <citation type="submission" date="2023-04" db="EMBL/GenBank/DDBJ databases">
        <authorList>
            <person name="Bruccoleri R.E."/>
            <person name="Oakeley E.J."/>
            <person name="Faust A.-M."/>
            <person name="Dessus-Babus S."/>
            <person name="Altorfer M."/>
            <person name="Burckhardt D."/>
            <person name="Oertli M."/>
            <person name="Naumann U."/>
            <person name="Petersen F."/>
            <person name="Wong J."/>
        </authorList>
    </citation>
    <scope>NUCLEOTIDE SEQUENCE</scope>
    <source>
        <strain evidence="2">GSM-AAB239-AS_SAM_17_03QT</strain>
        <tissue evidence="2">Leaf</tissue>
    </source>
</reference>
<gene>
    <name evidence="2" type="ORF">M6B38_341435</name>
    <name evidence="3" type="ORF">M6B38_341440</name>
</gene>
<reference evidence="2" key="1">
    <citation type="journal article" date="2023" name="GigaByte">
        <title>Genome assembly of the bearded iris, Iris pallida Lam.</title>
        <authorList>
            <person name="Bruccoleri R.E."/>
            <person name="Oakeley E.J."/>
            <person name="Faust A.M.E."/>
            <person name="Altorfer M."/>
            <person name="Dessus-Babus S."/>
            <person name="Burckhardt D."/>
            <person name="Oertli M."/>
            <person name="Naumann U."/>
            <person name="Petersen F."/>
            <person name="Wong J."/>
        </authorList>
    </citation>
    <scope>NUCLEOTIDE SEQUENCE</scope>
    <source>
        <strain evidence="2">GSM-AAB239-AS_SAM_17_03QT</strain>
    </source>
</reference>
<sequence>MADRRKRRLVVGSGSSGAALQSRRSFCGAEAQGRGQRLPPVGGRRWGLSWCSSARGDLDGARGAAVGAGVERRGHGGVFYDGYGAAAGKTHDSGEARRWVPEVAACGGGKGFPSSFLFAVVWVICVVVGDGRRRRWWLMVKVAGEGTAMAVVSVLVMVLG</sequence>
<accession>A0AAX6GWR4</accession>
<proteinExistence type="predicted"/>
<keyword evidence="1" id="KW-1133">Transmembrane helix</keyword>
<evidence type="ECO:0000256" key="1">
    <source>
        <dbReference type="SAM" id="Phobius"/>
    </source>
</evidence>
<organism evidence="2 4">
    <name type="scientific">Iris pallida</name>
    <name type="common">Sweet iris</name>
    <dbReference type="NCBI Taxonomy" id="29817"/>
    <lineage>
        <taxon>Eukaryota</taxon>
        <taxon>Viridiplantae</taxon>
        <taxon>Streptophyta</taxon>
        <taxon>Embryophyta</taxon>
        <taxon>Tracheophyta</taxon>
        <taxon>Spermatophyta</taxon>
        <taxon>Magnoliopsida</taxon>
        <taxon>Liliopsida</taxon>
        <taxon>Asparagales</taxon>
        <taxon>Iridaceae</taxon>
        <taxon>Iridoideae</taxon>
        <taxon>Irideae</taxon>
        <taxon>Iris</taxon>
    </lineage>
</organism>
<evidence type="ECO:0000313" key="3">
    <source>
        <dbReference type="EMBL" id="KAJ6833197.1"/>
    </source>
</evidence>